<evidence type="ECO:0000256" key="7">
    <source>
        <dbReference type="ARBA" id="ARBA00023136"/>
    </source>
</evidence>
<dbReference type="GO" id="GO:0055085">
    <property type="term" value="P:transmembrane transport"/>
    <property type="evidence" value="ECO:0007669"/>
    <property type="project" value="InterPro"/>
</dbReference>
<evidence type="ECO:0000256" key="3">
    <source>
        <dbReference type="ARBA" id="ARBA00022448"/>
    </source>
</evidence>
<evidence type="ECO:0000256" key="2">
    <source>
        <dbReference type="ARBA" id="ARBA00006375"/>
    </source>
</evidence>
<evidence type="ECO:0000256" key="9">
    <source>
        <dbReference type="RuleBase" id="RU000488"/>
    </source>
</evidence>
<gene>
    <name evidence="11" type="ORF">NDN08_003878</name>
</gene>
<keyword evidence="5" id="KW-0677">Repeat</keyword>
<evidence type="ECO:0000256" key="10">
    <source>
        <dbReference type="SAM" id="Phobius"/>
    </source>
</evidence>
<evidence type="ECO:0000256" key="8">
    <source>
        <dbReference type="PROSITE-ProRule" id="PRU00282"/>
    </source>
</evidence>
<name>A0AAV8UKF8_9RHOD</name>
<feature type="repeat" description="Solcar" evidence="8">
    <location>
        <begin position="125"/>
        <end position="213"/>
    </location>
</feature>
<dbReference type="PROSITE" id="PS50920">
    <property type="entry name" value="SOLCAR"/>
    <property type="match status" value="3"/>
</dbReference>
<organism evidence="11 12">
    <name type="scientific">Rhodosorus marinus</name>
    <dbReference type="NCBI Taxonomy" id="101924"/>
    <lineage>
        <taxon>Eukaryota</taxon>
        <taxon>Rhodophyta</taxon>
        <taxon>Stylonematophyceae</taxon>
        <taxon>Stylonematales</taxon>
        <taxon>Stylonemataceae</taxon>
        <taxon>Rhodosorus</taxon>
    </lineage>
</organism>
<evidence type="ECO:0000256" key="1">
    <source>
        <dbReference type="ARBA" id="ARBA00004141"/>
    </source>
</evidence>
<dbReference type="PANTHER" id="PTHR45667">
    <property type="entry name" value="S-ADENOSYLMETHIONINE MITOCHONDRIAL CARRIER PROTEIN"/>
    <property type="match status" value="1"/>
</dbReference>
<feature type="repeat" description="Solcar" evidence="8">
    <location>
        <begin position="223"/>
        <end position="311"/>
    </location>
</feature>
<dbReference type="Proteomes" id="UP001157974">
    <property type="component" value="Unassembled WGS sequence"/>
</dbReference>
<evidence type="ECO:0000256" key="4">
    <source>
        <dbReference type="ARBA" id="ARBA00022692"/>
    </source>
</evidence>
<dbReference type="InterPro" id="IPR002067">
    <property type="entry name" value="MCP"/>
</dbReference>
<protein>
    <recommendedName>
        <fullName evidence="13">Mitochondrial carrier protein</fullName>
    </recommendedName>
</protein>
<keyword evidence="7 8" id="KW-0472">Membrane</keyword>
<evidence type="ECO:0000313" key="12">
    <source>
        <dbReference type="Proteomes" id="UP001157974"/>
    </source>
</evidence>
<evidence type="ECO:0008006" key="13">
    <source>
        <dbReference type="Google" id="ProtNLM"/>
    </source>
</evidence>
<dbReference type="SUPFAM" id="SSF103506">
    <property type="entry name" value="Mitochondrial carrier"/>
    <property type="match status" value="1"/>
</dbReference>
<dbReference type="InterPro" id="IPR018108">
    <property type="entry name" value="MCP_transmembrane"/>
</dbReference>
<keyword evidence="12" id="KW-1185">Reference proteome</keyword>
<feature type="repeat" description="Solcar" evidence="8">
    <location>
        <begin position="30"/>
        <end position="116"/>
    </location>
</feature>
<evidence type="ECO:0000256" key="6">
    <source>
        <dbReference type="ARBA" id="ARBA00022989"/>
    </source>
</evidence>
<evidence type="ECO:0000256" key="5">
    <source>
        <dbReference type="ARBA" id="ARBA00022737"/>
    </source>
</evidence>
<dbReference type="PRINTS" id="PR00926">
    <property type="entry name" value="MITOCARRIER"/>
</dbReference>
<evidence type="ECO:0000313" key="11">
    <source>
        <dbReference type="EMBL" id="KAJ8901672.1"/>
    </source>
</evidence>
<comment type="caution">
    <text evidence="11">The sequence shown here is derived from an EMBL/GenBank/DDBJ whole genome shotgun (WGS) entry which is preliminary data.</text>
</comment>
<feature type="transmembrane region" description="Helical" evidence="10">
    <location>
        <begin position="87"/>
        <end position="110"/>
    </location>
</feature>
<dbReference type="Pfam" id="PF00153">
    <property type="entry name" value="Mito_carr"/>
    <property type="match status" value="3"/>
</dbReference>
<proteinExistence type="inferred from homology"/>
<dbReference type="EMBL" id="JAMWBK010000010">
    <property type="protein sequence ID" value="KAJ8901672.1"/>
    <property type="molecule type" value="Genomic_DNA"/>
</dbReference>
<comment type="similarity">
    <text evidence="2 9">Belongs to the mitochondrial carrier (TC 2.A.29) family.</text>
</comment>
<sequence length="339" mass="37323">MWAFIVDNMSFGFSRVDSGEVKKFNKSLWELALIDAAAGGVATVVADCMMHPVDTVKARLQAQRETRYTGMIDCFRKVLQREGARRGLYAGLGAVLAGGIPCSMIVFSTYQTTRRLAHEHLSVPNDSSVDFVAGAAGEICGLVTYVPSEVIAKRMQISGLGPGRNYQSTTHALKVIYQTEGLRGLYSGTFPTMLRDVPFTALQFMFFERMKTVYKRIRKDVPLSAVELGVIGFAAGGASAFITNPFDVVKTRMQTQASGSERLYGSTWHCLRITVKEEGAMALFRGAVARVMWLAPASALSLSVYEQASSFLRKWRAQQLPVPEQKYDLSAASALDRRK</sequence>
<keyword evidence="4 8" id="KW-0812">Transmembrane</keyword>
<comment type="subcellular location">
    <subcellularLocation>
        <location evidence="1">Membrane</location>
        <topology evidence="1">Multi-pass membrane protein</topology>
    </subcellularLocation>
</comment>
<keyword evidence="3 9" id="KW-0813">Transport</keyword>
<dbReference type="AlphaFoldDB" id="A0AAV8UKF8"/>
<reference evidence="11 12" key="1">
    <citation type="journal article" date="2023" name="Nat. Commun.">
        <title>Origin of minicircular mitochondrial genomes in red algae.</title>
        <authorList>
            <person name="Lee Y."/>
            <person name="Cho C.H."/>
            <person name="Lee Y.M."/>
            <person name="Park S.I."/>
            <person name="Yang J.H."/>
            <person name="West J.A."/>
            <person name="Bhattacharya D."/>
            <person name="Yoon H.S."/>
        </authorList>
    </citation>
    <scope>NUCLEOTIDE SEQUENCE [LARGE SCALE GENOMIC DNA]</scope>
    <source>
        <strain evidence="11 12">CCMP1338</strain>
        <tissue evidence="11">Whole cell</tissue>
    </source>
</reference>
<dbReference type="InterPro" id="IPR023395">
    <property type="entry name" value="MCP_dom_sf"/>
</dbReference>
<accession>A0AAV8UKF8</accession>
<dbReference type="GO" id="GO:0016020">
    <property type="term" value="C:membrane"/>
    <property type="evidence" value="ECO:0007669"/>
    <property type="project" value="UniProtKB-SubCell"/>
</dbReference>
<dbReference type="Gene3D" id="1.50.40.10">
    <property type="entry name" value="Mitochondrial carrier domain"/>
    <property type="match status" value="1"/>
</dbReference>
<keyword evidence="6 10" id="KW-1133">Transmembrane helix</keyword>